<gene>
    <name evidence="2" type="ORF">4D05_003</name>
</gene>
<keyword evidence="1" id="KW-0812">Transmembrane</keyword>
<evidence type="ECO:0000313" key="3">
    <source>
        <dbReference type="Proteomes" id="UP000316563"/>
    </source>
</evidence>
<sequence>MSQPPSGHDPQGAYQLGRMAEALSQNTVTLTKLVEAVDENSRSTARLANRQDRMEQTIEQIQADQRKMININMTGQSTEADVRKRLEWLDRKYQEEVSANGVRDHGKKVLYGTILIALFWFMFALVKDAAVAEVATQLRNQTEIRNRG</sequence>
<accession>A0A514TU88</accession>
<organism evidence="2 3">
    <name type="scientific">Aeromonas phage 4_D05</name>
    <dbReference type="NCBI Taxonomy" id="2588099"/>
    <lineage>
        <taxon>Viruses</taxon>
        <taxon>Duplodnaviria</taxon>
        <taxon>Heunggongvirae</taxon>
        <taxon>Uroviricota</taxon>
        <taxon>Caudoviricetes</taxon>
        <taxon>Kunmingvirus</taxon>
        <taxon>Kunmingvirus kv4D05</taxon>
    </lineage>
</organism>
<evidence type="ECO:0000313" key="2">
    <source>
        <dbReference type="EMBL" id="QDJ96116.1"/>
    </source>
</evidence>
<keyword evidence="1" id="KW-0472">Membrane</keyword>
<protein>
    <submittedName>
        <fullName evidence="2">Uncharacterized protein</fullName>
    </submittedName>
</protein>
<evidence type="ECO:0000256" key="1">
    <source>
        <dbReference type="SAM" id="Phobius"/>
    </source>
</evidence>
<name>A0A514TU88_9CAUD</name>
<keyword evidence="1" id="KW-1133">Transmembrane helix</keyword>
<reference evidence="2 3" key="1">
    <citation type="submission" date="2019-04" db="EMBL/GenBank/DDBJ databases">
        <title>Nine Novel Phages from a Plateau Lake in Southwest China Provide Insights into Aeromonas Phage Diversity.</title>
        <authorList>
            <person name="Xiao W."/>
            <person name="Bai M."/>
        </authorList>
    </citation>
    <scope>NUCLEOTIDE SEQUENCE [LARGE SCALE GENOMIC DNA]</scope>
</reference>
<keyword evidence="3" id="KW-1185">Reference proteome</keyword>
<feature type="transmembrane region" description="Helical" evidence="1">
    <location>
        <begin position="109"/>
        <end position="126"/>
    </location>
</feature>
<dbReference type="EMBL" id="MK804892">
    <property type="protein sequence ID" value="QDJ96116.1"/>
    <property type="molecule type" value="Genomic_DNA"/>
</dbReference>
<dbReference type="Proteomes" id="UP000316563">
    <property type="component" value="Segment"/>
</dbReference>
<proteinExistence type="predicted"/>